<evidence type="ECO:0000256" key="2">
    <source>
        <dbReference type="ARBA" id="ARBA00022980"/>
    </source>
</evidence>
<evidence type="ECO:0000256" key="4">
    <source>
        <dbReference type="ARBA" id="ARBA00035172"/>
    </source>
</evidence>
<dbReference type="GO" id="GO:0005840">
    <property type="term" value="C:ribosome"/>
    <property type="evidence" value="ECO:0007669"/>
    <property type="project" value="UniProtKB-KW"/>
</dbReference>
<dbReference type="EMBL" id="MEWW01000014">
    <property type="protein sequence ID" value="OGC84556.1"/>
    <property type="molecule type" value="Genomic_DNA"/>
</dbReference>
<dbReference type="InterPro" id="IPR035566">
    <property type="entry name" value="Ribosomal_protein_bL20_C"/>
</dbReference>
<dbReference type="CDD" id="cd07026">
    <property type="entry name" value="Ribosomal_L20"/>
    <property type="match status" value="1"/>
</dbReference>
<dbReference type="GO" id="GO:0000027">
    <property type="term" value="P:ribosomal large subunit assembly"/>
    <property type="evidence" value="ECO:0007669"/>
    <property type="project" value="UniProtKB-UniRule"/>
</dbReference>
<gene>
    <name evidence="5" type="primary">rplT</name>
    <name evidence="7" type="ORF">A3F55_01110</name>
</gene>
<evidence type="ECO:0000256" key="5">
    <source>
        <dbReference type="HAMAP-Rule" id="MF_00382"/>
    </source>
</evidence>
<protein>
    <recommendedName>
        <fullName evidence="4 5">Large ribosomal subunit protein bL20</fullName>
    </recommendedName>
</protein>
<dbReference type="SUPFAM" id="SSF74731">
    <property type="entry name" value="Ribosomal protein L20"/>
    <property type="match status" value="1"/>
</dbReference>
<proteinExistence type="inferred from homology"/>
<accession>A0A1F4XSS3</accession>
<dbReference type="Pfam" id="PF00453">
    <property type="entry name" value="Ribosomal_L20"/>
    <property type="match status" value="1"/>
</dbReference>
<organism evidence="7 8">
    <name type="scientific">Candidatus Adlerbacteria bacterium RIFCSPHIGHO2_12_FULL_53_18</name>
    <dbReference type="NCBI Taxonomy" id="1797242"/>
    <lineage>
        <taxon>Bacteria</taxon>
        <taxon>Candidatus Adleribacteriota</taxon>
    </lineage>
</organism>
<comment type="function">
    <text evidence="5 6">Binds directly to 23S ribosomal RNA and is necessary for the in vitro assembly process of the 50S ribosomal subunit. It is not involved in the protein synthesizing functions of that subunit.</text>
</comment>
<evidence type="ECO:0000256" key="3">
    <source>
        <dbReference type="ARBA" id="ARBA00023274"/>
    </source>
</evidence>
<name>A0A1F4XSS3_9BACT</name>
<dbReference type="PANTHER" id="PTHR10986">
    <property type="entry name" value="39S RIBOSOMAL PROTEIN L20"/>
    <property type="match status" value="1"/>
</dbReference>
<dbReference type="GO" id="GO:0003735">
    <property type="term" value="F:structural constituent of ribosome"/>
    <property type="evidence" value="ECO:0007669"/>
    <property type="project" value="InterPro"/>
</dbReference>
<evidence type="ECO:0000313" key="8">
    <source>
        <dbReference type="Proteomes" id="UP000178091"/>
    </source>
</evidence>
<evidence type="ECO:0000256" key="6">
    <source>
        <dbReference type="RuleBase" id="RU000560"/>
    </source>
</evidence>
<comment type="caution">
    <text evidence="7">The sequence shown here is derived from an EMBL/GenBank/DDBJ whole genome shotgun (WGS) entry which is preliminary data.</text>
</comment>
<dbReference type="AlphaFoldDB" id="A0A1F4XSS3"/>
<keyword evidence="2 5" id="KW-0689">Ribosomal protein</keyword>
<dbReference type="PRINTS" id="PR00062">
    <property type="entry name" value="RIBOSOMALL20"/>
</dbReference>
<keyword evidence="5 6" id="KW-0694">RNA-binding</keyword>
<sequence>MARVKGGKISAKRRRNVLKQVKGYRFARSKKERAAKEAIFHAGKYAFAHRRDKKNDFKRLWNVRINAGLDTLGGVLSYSRLVGAMNKKGIKVNRKMLSTLAAERPESFERLVKQVS</sequence>
<keyword evidence="3 5" id="KW-0687">Ribonucleoprotein</keyword>
<dbReference type="Gene3D" id="6.10.160.10">
    <property type="match status" value="1"/>
</dbReference>
<evidence type="ECO:0000256" key="1">
    <source>
        <dbReference type="ARBA" id="ARBA00007698"/>
    </source>
</evidence>
<dbReference type="HAMAP" id="MF_00382">
    <property type="entry name" value="Ribosomal_bL20"/>
    <property type="match status" value="1"/>
</dbReference>
<dbReference type="Gene3D" id="1.10.1900.20">
    <property type="entry name" value="Ribosomal protein L20"/>
    <property type="match status" value="1"/>
</dbReference>
<comment type="similarity">
    <text evidence="1 5 6">Belongs to the bacterial ribosomal protein bL20 family.</text>
</comment>
<dbReference type="Proteomes" id="UP000178091">
    <property type="component" value="Unassembled WGS sequence"/>
</dbReference>
<evidence type="ECO:0000313" key="7">
    <source>
        <dbReference type="EMBL" id="OGC84556.1"/>
    </source>
</evidence>
<dbReference type="InterPro" id="IPR005813">
    <property type="entry name" value="Ribosomal_bL20"/>
</dbReference>
<keyword evidence="5 6" id="KW-0699">rRNA-binding</keyword>
<dbReference type="GO" id="GO:0019843">
    <property type="term" value="F:rRNA binding"/>
    <property type="evidence" value="ECO:0007669"/>
    <property type="project" value="UniProtKB-UniRule"/>
</dbReference>
<dbReference type="GO" id="GO:1990904">
    <property type="term" value="C:ribonucleoprotein complex"/>
    <property type="evidence" value="ECO:0007669"/>
    <property type="project" value="UniProtKB-KW"/>
</dbReference>
<dbReference type="NCBIfam" id="TIGR01032">
    <property type="entry name" value="rplT_bact"/>
    <property type="match status" value="1"/>
</dbReference>
<dbReference type="GO" id="GO:0006412">
    <property type="term" value="P:translation"/>
    <property type="evidence" value="ECO:0007669"/>
    <property type="project" value="InterPro"/>
</dbReference>
<reference evidence="7 8" key="1">
    <citation type="journal article" date="2016" name="Nat. Commun.">
        <title>Thousands of microbial genomes shed light on interconnected biogeochemical processes in an aquifer system.</title>
        <authorList>
            <person name="Anantharaman K."/>
            <person name="Brown C.T."/>
            <person name="Hug L.A."/>
            <person name="Sharon I."/>
            <person name="Castelle C.J."/>
            <person name="Probst A.J."/>
            <person name="Thomas B.C."/>
            <person name="Singh A."/>
            <person name="Wilkins M.J."/>
            <person name="Karaoz U."/>
            <person name="Brodie E.L."/>
            <person name="Williams K.H."/>
            <person name="Hubbard S.S."/>
            <person name="Banfield J.F."/>
        </authorList>
    </citation>
    <scope>NUCLEOTIDE SEQUENCE [LARGE SCALE GENOMIC DNA]</scope>
</reference>